<evidence type="ECO:0000313" key="1">
    <source>
        <dbReference type="EMBL" id="QGT55027.1"/>
    </source>
</evidence>
<sequence length="118" mass="13220">MTKILAEEDVTLDVKVTQEHINKGQQSDCGRCPIALAVLELLGADNYFVSVGATGIALTSKVNGDHHYAMFKMPYEAQKFVFAFDNPHASNRAARAGIRPFEFTATRRTWTKTEVEQW</sequence>
<accession>A0A650EXY7</accession>
<reference evidence="1 2" key="1">
    <citation type="submission" date="2019-04" db="EMBL/GenBank/DDBJ databases">
        <authorList>
            <person name="Pope W.H."/>
            <person name="Garlena R.A."/>
            <person name="Russell D.A."/>
            <person name="Jacobs-Sera D."/>
            <person name="Hatfull G.F."/>
        </authorList>
    </citation>
    <scope>NUCLEOTIDE SEQUENCE [LARGE SCALE GENOMIC DNA]</scope>
</reference>
<proteinExistence type="predicted"/>
<gene>
    <name evidence="1" type="primary">34</name>
    <name evidence="1" type="ORF">SEA_FORZA_34</name>
</gene>
<organism evidence="1 2">
    <name type="scientific">Gordonia phage Forza</name>
    <dbReference type="NCBI Taxonomy" id="2571247"/>
    <lineage>
        <taxon>Viruses</taxon>
        <taxon>Duplodnaviria</taxon>
        <taxon>Heunggongvirae</taxon>
        <taxon>Uroviricota</taxon>
        <taxon>Caudoviricetes</taxon>
        <taxon>Forzavirus</taxon>
        <taxon>Forzavirus forza</taxon>
    </lineage>
</organism>
<protein>
    <submittedName>
        <fullName evidence="1">Uncharacterized protein</fullName>
    </submittedName>
</protein>
<dbReference type="Proteomes" id="UP000423482">
    <property type="component" value="Segment"/>
</dbReference>
<dbReference type="KEGG" id="vg:77924402"/>
<evidence type="ECO:0000313" key="2">
    <source>
        <dbReference type="Proteomes" id="UP000423482"/>
    </source>
</evidence>
<dbReference type="EMBL" id="MK814760">
    <property type="protein sequence ID" value="QGT55027.1"/>
    <property type="molecule type" value="Genomic_DNA"/>
</dbReference>
<name>A0A650EXY7_9CAUD</name>
<dbReference type="GeneID" id="77924402"/>
<dbReference type="RefSeq" id="YP_010648914.1">
    <property type="nucleotide sequence ID" value="NC_070763.1"/>
</dbReference>
<keyword evidence="2" id="KW-1185">Reference proteome</keyword>